<feature type="region of interest" description="Disordered" evidence="1">
    <location>
        <begin position="1"/>
        <end position="148"/>
    </location>
</feature>
<dbReference type="AlphaFoldDB" id="A0A0C3QCD4"/>
<proteinExistence type="predicted"/>
<evidence type="ECO:0000256" key="1">
    <source>
        <dbReference type="SAM" id="MobiDB-lite"/>
    </source>
</evidence>
<feature type="compositionally biased region" description="Low complexity" evidence="1">
    <location>
        <begin position="63"/>
        <end position="81"/>
    </location>
</feature>
<reference evidence="3" key="2">
    <citation type="submission" date="2015-01" db="EMBL/GenBank/DDBJ databases">
        <title>Evolutionary Origins and Diversification of the Mycorrhizal Mutualists.</title>
        <authorList>
            <consortium name="DOE Joint Genome Institute"/>
            <consortium name="Mycorrhizal Genomics Consortium"/>
            <person name="Kohler A."/>
            <person name="Kuo A."/>
            <person name="Nagy L.G."/>
            <person name="Floudas D."/>
            <person name="Copeland A."/>
            <person name="Barry K.W."/>
            <person name="Cichocki N."/>
            <person name="Veneault-Fourrey C."/>
            <person name="LaButti K."/>
            <person name="Lindquist E.A."/>
            <person name="Lipzen A."/>
            <person name="Lundell T."/>
            <person name="Morin E."/>
            <person name="Murat C."/>
            <person name="Riley R."/>
            <person name="Ohm R."/>
            <person name="Sun H."/>
            <person name="Tunlid A."/>
            <person name="Henrissat B."/>
            <person name="Grigoriev I.V."/>
            <person name="Hibbett D.S."/>
            <person name="Martin F."/>
        </authorList>
    </citation>
    <scope>NUCLEOTIDE SEQUENCE [LARGE SCALE GENOMIC DNA]</scope>
    <source>
        <strain evidence="3">MUT 4182</strain>
    </source>
</reference>
<organism evidence="2 3">
    <name type="scientific">Tulasnella calospora MUT 4182</name>
    <dbReference type="NCBI Taxonomy" id="1051891"/>
    <lineage>
        <taxon>Eukaryota</taxon>
        <taxon>Fungi</taxon>
        <taxon>Dikarya</taxon>
        <taxon>Basidiomycota</taxon>
        <taxon>Agaricomycotina</taxon>
        <taxon>Agaricomycetes</taxon>
        <taxon>Cantharellales</taxon>
        <taxon>Tulasnellaceae</taxon>
        <taxon>Tulasnella</taxon>
    </lineage>
</organism>
<evidence type="ECO:0000313" key="2">
    <source>
        <dbReference type="EMBL" id="KIO28335.1"/>
    </source>
</evidence>
<gene>
    <name evidence="2" type="ORF">M407DRAFT_181594</name>
</gene>
<accession>A0A0C3QCD4</accession>
<dbReference type="HOGENOM" id="CLU_1058427_0_0_1"/>
<dbReference type="EMBL" id="KN822995">
    <property type="protein sequence ID" value="KIO28335.1"/>
    <property type="molecule type" value="Genomic_DNA"/>
</dbReference>
<dbReference type="OrthoDB" id="5419315at2759"/>
<feature type="region of interest" description="Disordered" evidence="1">
    <location>
        <begin position="177"/>
        <end position="199"/>
    </location>
</feature>
<feature type="compositionally biased region" description="Basic and acidic residues" evidence="1">
    <location>
        <begin position="1"/>
        <end position="16"/>
    </location>
</feature>
<keyword evidence="3" id="KW-1185">Reference proteome</keyword>
<feature type="compositionally biased region" description="Polar residues" evidence="1">
    <location>
        <begin position="45"/>
        <end position="56"/>
    </location>
</feature>
<feature type="compositionally biased region" description="Polar residues" evidence="1">
    <location>
        <begin position="187"/>
        <end position="197"/>
    </location>
</feature>
<protein>
    <submittedName>
        <fullName evidence="2">Uncharacterized protein</fullName>
    </submittedName>
</protein>
<evidence type="ECO:0000313" key="3">
    <source>
        <dbReference type="Proteomes" id="UP000054248"/>
    </source>
</evidence>
<dbReference type="Proteomes" id="UP000054248">
    <property type="component" value="Unassembled WGS sequence"/>
</dbReference>
<name>A0A0C3QCD4_9AGAM</name>
<sequence length="263" mass="28218">MKDKKAVDAKKAEIKHQLARQGMIRGQAKTPATVPHHQHHHHQRNPSSSSQRTTYLNLPGLQRSTETSVSRRSSASPSPSSNNTIHSGSVPIRTRPERLAKTQAKAALRISPDGTEASGNSDEDEELASGSDDDLRGAHNNRSANTSIDVDHLMASSAGVKDSGKIGGGYSDVPKLFDSSSGRGGPASSTATPSFPNSPLHVSGGLGELDGGFSGERCAFFLSPFFGIEFFSFSPFFFAPRLPLTSLPHYESDRRIFPDSNFD</sequence>
<reference evidence="2 3" key="1">
    <citation type="submission" date="2014-04" db="EMBL/GenBank/DDBJ databases">
        <authorList>
            <consortium name="DOE Joint Genome Institute"/>
            <person name="Kuo A."/>
            <person name="Girlanda M."/>
            <person name="Perotto S."/>
            <person name="Kohler A."/>
            <person name="Nagy L.G."/>
            <person name="Floudas D."/>
            <person name="Copeland A."/>
            <person name="Barry K.W."/>
            <person name="Cichocki N."/>
            <person name="Veneault-Fourrey C."/>
            <person name="LaButti K."/>
            <person name="Lindquist E.A."/>
            <person name="Lipzen A."/>
            <person name="Lundell T."/>
            <person name="Morin E."/>
            <person name="Murat C."/>
            <person name="Sun H."/>
            <person name="Tunlid A."/>
            <person name="Henrissat B."/>
            <person name="Grigoriev I.V."/>
            <person name="Hibbett D.S."/>
            <person name="Martin F."/>
            <person name="Nordberg H.P."/>
            <person name="Cantor M.N."/>
            <person name="Hua S.X."/>
        </authorList>
    </citation>
    <scope>NUCLEOTIDE SEQUENCE [LARGE SCALE GENOMIC DNA]</scope>
    <source>
        <strain evidence="2 3">MUT 4182</strain>
    </source>
</reference>